<feature type="signal peptide" evidence="1">
    <location>
        <begin position="1"/>
        <end position="28"/>
    </location>
</feature>
<keyword evidence="3" id="KW-0255">Endonuclease</keyword>
<feature type="domain" description="Endonuclease/exonuclease/phosphatase" evidence="2">
    <location>
        <begin position="297"/>
        <end position="592"/>
    </location>
</feature>
<dbReference type="Proteomes" id="UP001169491">
    <property type="component" value="Unassembled WGS sequence"/>
</dbReference>
<dbReference type="GO" id="GO:0004519">
    <property type="term" value="F:endonuclease activity"/>
    <property type="evidence" value="ECO:0007669"/>
    <property type="project" value="UniProtKB-KW"/>
</dbReference>
<evidence type="ECO:0000313" key="4">
    <source>
        <dbReference type="Proteomes" id="UP001169491"/>
    </source>
</evidence>
<reference evidence="3 4" key="1">
    <citation type="submission" date="2021-03" db="EMBL/GenBank/DDBJ databases">
        <title>Pseudidiomarina terrestris, a new bacterium isolated from saline soil.</title>
        <authorList>
            <person name="Galisteo C."/>
            <person name="De La Haba R."/>
            <person name="Sanchez-Porro C."/>
            <person name="Ventosa A."/>
        </authorList>
    </citation>
    <scope>NUCLEOTIDE SEQUENCE [LARGE SCALE GENOMIC DNA]</scope>
    <source>
        <strain evidence="4">1APR75-15</strain>
    </source>
</reference>
<evidence type="ECO:0000256" key="1">
    <source>
        <dbReference type="SAM" id="SignalP"/>
    </source>
</evidence>
<evidence type="ECO:0000313" key="3">
    <source>
        <dbReference type="EMBL" id="MDN7128296.1"/>
    </source>
</evidence>
<dbReference type="Gene3D" id="3.60.10.10">
    <property type="entry name" value="Endonuclease/exonuclease/phosphatase"/>
    <property type="match status" value="1"/>
</dbReference>
<organism evidence="3 4">
    <name type="scientific">Pseudidiomarina terrestris</name>
    <dbReference type="NCBI Taxonomy" id="2820060"/>
    <lineage>
        <taxon>Bacteria</taxon>
        <taxon>Pseudomonadati</taxon>
        <taxon>Pseudomonadota</taxon>
        <taxon>Gammaproteobacteria</taxon>
        <taxon>Alteromonadales</taxon>
        <taxon>Idiomarinaceae</taxon>
        <taxon>Pseudidiomarina</taxon>
    </lineage>
</organism>
<dbReference type="CDD" id="cd04486">
    <property type="entry name" value="YhcR_OBF_like"/>
    <property type="match status" value="1"/>
</dbReference>
<dbReference type="InterPro" id="IPR047971">
    <property type="entry name" value="ExeM-like"/>
</dbReference>
<sequence length="601" mass="65069">MQNTTLAKMTNRLWPLAVFFALGLTACSAPPPASPTGTANAPQCEASTSLATVQGSGPVSPLADQQVVVTGTVTASWQQSGQLGGFFIEQHADGQAAALFVQTETPRVEIGDRVAVTGIVREHQQLTQLDEVSQLQLCGKAELPQPYALRLPVTTKAELEQLEGRFVSLPQALVVNGTYLLGRHGSFDVASERLYTPTQRVEPGPAARAYAQANELKRLVIDDNQAPAATEIPYPSPQLNASNTLRSGDTVSNVTGILSEFNGSYRIQPTTELNFVASNPRPAAPPRNDDRSVLRIATFNVLNYFNGDGATHEFPTERGAATAADFARQEAKIIAALAALDADVVGLMEIENDGYASHSAIVRLTRQLAAATGAPWQFVRAADGQFGGASITNGLIYRTDRVDLLGETMTITEGPFSNRSRYPLIQRMQPKGTEEAFVVAVNHFKSKGSCPRDETDPNANQHDGQACWNAARVQSAELLVEFMQSQPILASTPAQILLGDFNAYAKEDPMTLMSQAGFHNRAEHFEPLGYSYVYDAQAGSLDHLLVSAALHGRVLQQHHWLINADEPPALSYQGYSQNPDWYAPTPYRSSDHDPIVADIQF</sequence>
<dbReference type="PANTHER" id="PTHR42834">
    <property type="entry name" value="ENDONUCLEASE/EXONUCLEASE/PHOSPHATASE FAMILY PROTEIN (AFU_ORTHOLOGUE AFUA_3G09210)"/>
    <property type="match status" value="1"/>
</dbReference>
<dbReference type="CDD" id="cd10283">
    <property type="entry name" value="MnuA_DNase1-like"/>
    <property type="match status" value="1"/>
</dbReference>
<evidence type="ECO:0000259" key="2">
    <source>
        <dbReference type="Pfam" id="PF03372"/>
    </source>
</evidence>
<dbReference type="InterPro" id="IPR036691">
    <property type="entry name" value="Endo/exonu/phosph_ase_sf"/>
</dbReference>
<name>A0ABT8MED5_9GAMM</name>
<dbReference type="PANTHER" id="PTHR42834:SF1">
    <property type="entry name" value="ENDONUCLEASE_EXONUCLEASE_PHOSPHATASE FAMILY PROTEIN (AFU_ORTHOLOGUE AFUA_3G09210)"/>
    <property type="match status" value="1"/>
</dbReference>
<dbReference type="Pfam" id="PF03372">
    <property type="entry name" value="Exo_endo_phos"/>
    <property type="match status" value="1"/>
</dbReference>
<dbReference type="InterPro" id="IPR005135">
    <property type="entry name" value="Endo/exonuclease/phosphatase"/>
</dbReference>
<dbReference type="NCBIfam" id="NF033681">
    <property type="entry name" value="ExeM_NucH_DNase"/>
    <property type="match status" value="1"/>
</dbReference>
<dbReference type="EMBL" id="JAGGJC010000001">
    <property type="protein sequence ID" value="MDN7128296.1"/>
    <property type="molecule type" value="Genomic_DNA"/>
</dbReference>
<keyword evidence="3" id="KW-0378">Hydrolase</keyword>
<keyword evidence="1" id="KW-0732">Signal</keyword>
<accession>A0ABT8MED5</accession>
<keyword evidence="4" id="KW-1185">Reference proteome</keyword>
<dbReference type="RefSeq" id="WP_301834157.1">
    <property type="nucleotide sequence ID" value="NZ_JAGGJC010000001.1"/>
</dbReference>
<keyword evidence="3" id="KW-0540">Nuclease</keyword>
<feature type="chain" id="PRO_5047059310" evidence="1">
    <location>
        <begin position="29"/>
        <end position="601"/>
    </location>
</feature>
<proteinExistence type="predicted"/>
<protein>
    <submittedName>
        <fullName evidence="3">ExeM/NucH family extracellular endonuclease</fullName>
    </submittedName>
</protein>
<comment type="caution">
    <text evidence="3">The sequence shown here is derived from an EMBL/GenBank/DDBJ whole genome shotgun (WGS) entry which is preliminary data.</text>
</comment>
<gene>
    <name evidence="3" type="ORF">J6I92_00205</name>
</gene>
<dbReference type="SUPFAM" id="SSF56219">
    <property type="entry name" value="DNase I-like"/>
    <property type="match status" value="1"/>
</dbReference>